<evidence type="ECO:0000313" key="2">
    <source>
        <dbReference type="EMBL" id="CAL1593672.1"/>
    </source>
</evidence>
<protein>
    <submittedName>
        <fullName evidence="2">Uncharacterized protein</fullName>
    </submittedName>
</protein>
<feature type="compositionally biased region" description="Basic and acidic residues" evidence="1">
    <location>
        <begin position="12"/>
        <end position="29"/>
    </location>
</feature>
<sequence>MRASVGNMLSTEELRGRDSNQQCHNERSIEGTGAGTLSSRHAPIGCSWLFAVVTSRPAAPAALNGARGCLSPSKRAVHVPGQEAQGQDRTPFSDTDIGLSVEHEAAVGHRTPDGCSGRVGCAFPAGSR</sequence>
<keyword evidence="3" id="KW-1185">Reference proteome</keyword>
<dbReference type="AlphaFoldDB" id="A0AAV2KUJ6"/>
<dbReference type="EMBL" id="OZ035824">
    <property type="protein sequence ID" value="CAL1593672.1"/>
    <property type="molecule type" value="Genomic_DNA"/>
</dbReference>
<evidence type="ECO:0000313" key="3">
    <source>
        <dbReference type="Proteomes" id="UP001497482"/>
    </source>
</evidence>
<evidence type="ECO:0000256" key="1">
    <source>
        <dbReference type="SAM" id="MobiDB-lite"/>
    </source>
</evidence>
<proteinExistence type="predicted"/>
<gene>
    <name evidence="2" type="ORF">KC01_LOCUS22727</name>
</gene>
<feature type="region of interest" description="Disordered" evidence="1">
    <location>
        <begin position="1"/>
        <end position="38"/>
    </location>
</feature>
<dbReference type="Proteomes" id="UP001497482">
    <property type="component" value="Chromosome 2"/>
</dbReference>
<reference evidence="2 3" key="1">
    <citation type="submission" date="2024-04" db="EMBL/GenBank/DDBJ databases">
        <authorList>
            <person name="Waldvogel A.-M."/>
            <person name="Schoenle A."/>
        </authorList>
    </citation>
    <scope>NUCLEOTIDE SEQUENCE [LARGE SCALE GENOMIC DNA]</scope>
</reference>
<organism evidence="2 3">
    <name type="scientific">Knipowitschia caucasica</name>
    <name type="common">Caucasian dwarf goby</name>
    <name type="synonym">Pomatoschistus caucasicus</name>
    <dbReference type="NCBI Taxonomy" id="637954"/>
    <lineage>
        <taxon>Eukaryota</taxon>
        <taxon>Metazoa</taxon>
        <taxon>Chordata</taxon>
        <taxon>Craniata</taxon>
        <taxon>Vertebrata</taxon>
        <taxon>Euteleostomi</taxon>
        <taxon>Actinopterygii</taxon>
        <taxon>Neopterygii</taxon>
        <taxon>Teleostei</taxon>
        <taxon>Neoteleostei</taxon>
        <taxon>Acanthomorphata</taxon>
        <taxon>Gobiaria</taxon>
        <taxon>Gobiiformes</taxon>
        <taxon>Gobioidei</taxon>
        <taxon>Gobiidae</taxon>
        <taxon>Gobiinae</taxon>
        <taxon>Knipowitschia</taxon>
    </lineage>
</organism>
<accession>A0AAV2KUJ6</accession>
<name>A0AAV2KUJ6_KNICA</name>